<evidence type="ECO:0000256" key="9">
    <source>
        <dbReference type="SAM" id="Phobius"/>
    </source>
</evidence>
<name>A0A979FIB6_HYAAZ</name>
<keyword evidence="9" id="KW-0812">Transmembrane</keyword>
<dbReference type="InterPro" id="IPR024079">
    <property type="entry name" value="MetalloPept_cat_dom_sf"/>
</dbReference>
<evidence type="ECO:0000256" key="1">
    <source>
        <dbReference type="ARBA" id="ARBA00001947"/>
    </source>
</evidence>
<keyword evidence="9" id="KW-0472">Membrane</keyword>
<feature type="transmembrane region" description="Helical" evidence="9">
    <location>
        <begin position="42"/>
        <end position="61"/>
    </location>
</feature>
<dbReference type="Pfam" id="PF01431">
    <property type="entry name" value="Peptidase_M13"/>
    <property type="match status" value="1"/>
</dbReference>
<feature type="domain" description="Peptidase M13 C-terminal" evidence="10">
    <location>
        <begin position="608"/>
        <end position="813"/>
    </location>
</feature>
<dbReference type="GO" id="GO:0005886">
    <property type="term" value="C:plasma membrane"/>
    <property type="evidence" value="ECO:0007669"/>
    <property type="project" value="TreeGrafter"/>
</dbReference>
<organism evidence="12 13">
    <name type="scientific">Hyalella azteca</name>
    <name type="common">Amphipod</name>
    <dbReference type="NCBI Taxonomy" id="294128"/>
    <lineage>
        <taxon>Eukaryota</taxon>
        <taxon>Metazoa</taxon>
        <taxon>Ecdysozoa</taxon>
        <taxon>Arthropoda</taxon>
        <taxon>Crustacea</taxon>
        <taxon>Multicrustacea</taxon>
        <taxon>Malacostraca</taxon>
        <taxon>Eumalacostraca</taxon>
        <taxon>Peracarida</taxon>
        <taxon>Amphipoda</taxon>
        <taxon>Senticaudata</taxon>
        <taxon>Talitrida</taxon>
        <taxon>Talitroidea</taxon>
        <taxon>Hyalellidae</taxon>
        <taxon>Hyalella</taxon>
    </lineage>
</organism>
<dbReference type="InterPro" id="IPR018497">
    <property type="entry name" value="Peptidase_M13_C"/>
</dbReference>
<evidence type="ECO:0000256" key="4">
    <source>
        <dbReference type="ARBA" id="ARBA00022723"/>
    </source>
</evidence>
<accession>A0A979FIB6</accession>
<dbReference type="CDD" id="cd08662">
    <property type="entry name" value="M13"/>
    <property type="match status" value="1"/>
</dbReference>
<dbReference type="GeneID" id="108673182"/>
<dbReference type="AlphaFoldDB" id="A0A979FIB6"/>
<comment type="cofactor">
    <cofactor evidence="1">
        <name>Zn(2+)</name>
        <dbReference type="ChEBI" id="CHEBI:29105"/>
    </cofactor>
</comment>
<evidence type="ECO:0000256" key="2">
    <source>
        <dbReference type="ARBA" id="ARBA00007357"/>
    </source>
</evidence>
<dbReference type="PANTHER" id="PTHR11733">
    <property type="entry name" value="ZINC METALLOPROTEASE FAMILY M13 NEPRILYSIN-RELATED"/>
    <property type="match status" value="1"/>
</dbReference>
<evidence type="ECO:0000259" key="11">
    <source>
        <dbReference type="Pfam" id="PF05649"/>
    </source>
</evidence>
<dbReference type="InterPro" id="IPR008753">
    <property type="entry name" value="Peptidase_M13_N"/>
</dbReference>
<evidence type="ECO:0000256" key="7">
    <source>
        <dbReference type="ARBA" id="ARBA00023049"/>
    </source>
</evidence>
<evidence type="ECO:0000256" key="5">
    <source>
        <dbReference type="ARBA" id="ARBA00022801"/>
    </source>
</evidence>
<dbReference type="InterPro" id="IPR042089">
    <property type="entry name" value="Peptidase_M13_dom_2"/>
</dbReference>
<dbReference type="KEGG" id="hazt:108673182"/>
<dbReference type="Gene3D" id="1.10.1380.10">
    <property type="entry name" value="Neutral endopeptidase , domain2"/>
    <property type="match status" value="1"/>
</dbReference>
<dbReference type="OMA" id="WLMEPTI"/>
<proteinExistence type="inferred from homology"/>
<feature type="domain" description="Peptidase M13 N-terminal" evidence="11">
    <location>
        <begin position="158"/>
        <end position="545"/>
    </location>
</feature>
<dbReference type="RefSeq" id="XP_047736713.1">
    <property type="nucleotide sequence ID" value="XM_047880757.1"/>
</dbReference>
<evidence type="ECO:0000259" key="10">
    <source>
        <dbReference type="Pfam" id="PF01431"/>
    </source>
</evidence>
<dbReference type="PRINTS" id="PR00786">
    <property type="entry name" value="NEPRILYSIN"/>
</dbReference>
<keyword evidence="7" id="KW-0482">Metalloprotease</keyword>
<dbReference type="OrthoDB" id="6475849at2759"/>
<keyword evidence="3" id="KW-0645">Protease</keyword>
<evidence type="ECO:0000256" key="8">
    <source>
        <dbReference type="SAM" id="MobiDB-lite"/>
    </source>
</evidence>
<protein>
    <submittedName>
        <fullName evidence="13">Neprilysin-1</fullName>
    </submittedName>
</protein>
<dbReference type="InterPro" id="IPR000718">
    <property type="entry name" value="Peptidase_M13"/>
</dbReference>
<comment type="similarity">
    <text evidence="2">Belongs to the peptidase M13 family.</text>
</comment>
<dbReference type="PANTHER" id="PTHR11733:SF237">
    <property type="entry name" value="NEPRILYSIN-LIKE 4"/>
    <property type="match status" value="1"/>
</dbReference>
<keyword evidence="5" id="KW-0378">Hydrolase</keyword>
<dbReference type="SUPFAM" id="SSF55486">
    <property type="entry name" value="Metalloproteases ('zincins'), catalytic domain"/>
    <property type="match status" value="1"/>
</dbReference>
<keyword evidence="9" id="KW-1133">Transmembrane helix</keyword>
<dbReference type="Gene3D" id="3.40.390.10">
    <property type="entry name" value="Collagenase (Catalytic Domain)"/>
    <property type="match status" value="1"/>
</dbReference>
<sequence>MTSPQTLSVQNLPRQSSEVPLRQLEENKPEESNSASMRQWQVLGVLGVLCVAATIALSVTLPETPKANEKKIYSTRHAVGPNPGLQVASVLKQVEDAKKTLLEEPVPRSHRQSLVKNRKPYTGALATKAVNGTLVCETPECSMAAALISANMDVTVNPCDDFFSFACGGFINSHPAPPNSGTFDNAGSLLSERLTLLLETPAAASDPPPLFMLRRAYNACMDTDGMDSLGLAPLWGALQGIGGWPMVDPAWDPASYSTEASLASLRDLFITPMFGMAISADVFNTSHFMIYTVLANPIIFSGIYDAYRTFITESAKQMRDYLGSSVTDAEISAEVEDLLAFETTLAKLMVDAGADNVTEILERMTVDQVQAALDSQTPGQFNLLEYIRLVFEPSSVTITADEVIYLEEGVDYISRWSTLLSETPTRVLANFMSWMWVLQLGTQTTYAMRKISSDFEEVYLGTRLDQFPRADFCRLEMNQELGFVLSRAYVDEFFPAGAKEENEQLVEDVRSSFNALFDENTWLTPEDLVTAREKLQAVESFVAYPEWIMDDATFTAAYEGLEIAANDQFGNLVRIGQYMELYECEIFRTEPQTNIPRNRFILPPTVVNAFYDPTTNSITILAGILQIPFYQHNSLAALNYGGIGMVIGHELTHGFDNSGRNYDKDGNLALWWSQESIQAFNERAQCFVDQYDAFHPPEVADPTVMVDGQQTLGENIADNGGIREAFLAYQRYVDRNGVEPALPGLDEFTSEQLFYLGNANLWCESRTESSILSQLDSDPHSPGRFRILGPLSNDAEFSRVWQCPAGSNMNRGDQSCVLW</sequence>
<feature type="compositionally biased region" description="Polar residues" evidence="8">
    <location>
        <begin position="1"/>
        <end position="18"/>
    </location>
</feature>
<keyword evidence="4" id="KW-0479">Metal-binding</keyword>
<evidence type="ECO:0000256" key="6">
    <source>
        <dbReference type="ARBA" id="ARBA00022833"/>
    </source>
</evidence>
<feature type="region of interest" description="Disordered" evidence="8">
    <location>
        <begin position="1"/>
        <end position="36"/>
    </location>
</feature>
<keyword evidence="12" id="KW-1185">Reference proteome</keyword>
<dbReference type="PROSITE" id="PS51885">
    <property type="entry name" value="NEPRILYSIN"/>
    <property type="match status" value="1"/>
</dbReference>
<dbReference type="Proteomes" id="UP000694843">
    <property type="component" value="Unplaced"/>
</dbReference>
<evidence type="ECO:0000313" key="13">
    <source>
        <dbReference type="RefSeq" id="XP_047736713.1"/>
    </source>
</evidence>
<dbReference type="GO" id="GO:0004222">
    <property type="term" value="F:metalloendopeptidase activity"/>
    <property type="evidence" value="ECO:0007669"/>
    <property type="project" value="InterPro"/>
</dbReference>
<evidence type="ECO:0000256" key="3">
    <source>
        <dbReference type="ARBA" id="ARBA00022670"/>
    </source>
</evidence>
<evidence type="ECO:0000313" key="12">
    <source>
        <dbReference type="Proteomes" id="UP000694843"/>
    </source>
</evidence>
<dbReference type="GO" id="GO:0016485">
    <property type="term" value="P:protein processing"/>
    <property type="evidence" value="ECO:0007669"/>
    <property type="project" value="TreeGrafter"/>
</dbReference>
<dbReference type="Pfam" id="PF05649">
    <property type="entry name" value="Peptidase_M13_N"/>
    <property type="match status" value="1"/>
</dbReference>
<gene>
    <name evidence="13" type="primary">LOC108673182</name>
</gene>
<reference evidence="13" key="1">
    <citation type="submission" date="2025-08" db="UniProtKB">
        <authorList>
            <consortium name="RefSeq"/>
        </authorList>
    </citation>
    <scope>IDENTIFICATION</scope>
    <source>
        <tissue evidence="13">Whole organism</tissue>
    </source>
</reference>
<keyword evidence="6" id="KW-0862">Zinc</keyword>
<dbReference type="GO" id="GO:0046872">
    <property type="term" value="F:metal ion binding"/>
    <property type="evidence" value="ECO:0007669"/>
    <property type="project" value="UniProtKB-KW"/>
</dbReference>